<dbReference type="OrthoDB" id="5327565at2"/>
<accession>T5LU66</accession>
<dbReference type="AlphaFoldDB" id="T5LU66"/>
<evidence type="ECO:0000313" key="1">
    <source>
        <dbReference type="EMBL" id="EQM94770.1"/>
    </source>
</evidence>
<protein>
    <submittedName>
        <fullName evidence="1">Uncharacterized protein</fullName>
    </submittedName>
</protein>
<gene>
    <name evidence="1" type="ORF">HRAG_02516</name>
</gene>
<dbReference type="HOGENOM" id="CLU_118013_0_0_7"/>
<name>T5LU66_9HELI</name>
<dbReference type="RefSeq" id="WP_020995581.1">
    <property type="nucleotide sequence ID" value="NZ_KI392034.1"/>
</dbReference>
<dbReference type="Proteomes" id="UP000005085">
    <property type="component" value="Unassembled WGS sequence"/>
</dbReference>
<dbReference type="EMBL" id="ACDN02000017">
    <property type="protein sequence ID" value="EQM94770.1"/>
    <property type="molecule type" value="Genomic_DNA"/>
</dbReference>
<comment type="caution">
    <text evidence="1">The sequence shown here is derived from an EMBL/GenBank/DDBJ whole genome shotgun (WGS) entry which is preliminary data.</text>
</comment>
<keyword evidence="2" id="KW-1185">Reference proteome</keyword>
<sequence length="229" mass="26389">MSLSRILLGIALLSLYCFALDLEQMMIPNIKPSFDCAKAKFDDEFSICGDGFGAGYNMLPIIDNFYSSFYKIVSKEIESKDNIILKNISTTMLKNRRKCPSQIHFHDTFNKEAFDKENEENLQKGYDVIDLHNLSSGMASVLGMNCYEYHYLKALRQITEFLYTTPQYKIIFEKIFYPNPKEYYKLIMTKKISSPDSLFDEDADVILDVIDKAAKDNLLESNGALKKHE</sequence>
<reference evidence="1 2" key="1">
    <citation type="journal article" date="2014" name="Genome Announc.">
        <title>Draft genome sequences of six enterohepatic helicobacter species isolated from humans and one from rhesus macaques.</title>
        <authorList>
            <person name="Shen Z."/>
            <person name="Sheh A."/>
            <person name="Young S.K."/>
            <person name="Abouelliel A."/>
            <person name="Ward D.V."/>
            <person name="Earl A.M."/>
            <person name="Fox J.G."/>
        </authorList>
    </citation>
    <scope>NUCLEOTIDE SEQUENCE [LARGE SCALE GENOMIC DNA]</scope>
    <source>
        <strain evidence="1 2">ATCC 43879</strain>
    </source>
</reference>
<proteinExistence type="predicted"/>
<evidence type="ECO:0000313" key="2">
    <source>
        <dbReference type="Proteomes" id="UP000005085"/>
    </source>
</evidence>
<organism evidence="1 2">
    <name type="scientific">Helicobacter bilis ATCC 43879</name>
    <dbReference type="NCBI Taxonomy" id="613026"/>
    <lineage>
        <taxon>Bacteria</taxon>
        <taxon>Pseudomonadati</taxon>
        <taxon>Campylobacterota</taxon>
        <taxon>Epsilonproteobacteria</taxon>
        <taxon>Campylobacterales</taxon>
        <taxon>Helicobacteraceae</taxon>
        <taxon>Helicobacter</taxon>
    </lineage>
</organism>